<gene>
    <name evidence="1" type="ORF">GCM10011383_37100</name>
</gene>
<keyword evidence="2" id="KW-1185">Reference proteome</keyword>
<proteinExistence type="predicted"/>
<sequence length="509" mass="57329">MGGVVQLADNKTAVFISSSESNDVRVLLLQATGKTAWEGKISRFQFAKPEVIVLGIGTGKSTQSGRERQALSSFLNPVDVFTNSSDLYTVEVLLSDVDKKEKESALKHGSTVVQHFDESGQLQRAVFAPTTVEKKVERRVMAHFAEGSAYYKIARERNEREDKTEHFLEVYDLNKKTRRRITLGLPATPERTKSNIFYNDWCYLGHRSGQSYLVRRLRGHSKKDNFSRMPVEFEVLVVNNDGQKIGGFVTTLGLEKGTYPIYSGSFQQAVEQSHIYREHSTSKYTFDEYDLITGGFGDFYLDYATGDVVIYGEYSHGSEGKQDYGYGDDNEGLFMHRYDLNGVARSKYQTAYPKELSKVQKNAFSGGKMYRSCTFLPDPVTGNLEFTISCGVIMGGGGKFFLKFDKELKYKSFIYRPIEVKERRLGSEETEISYVPPVWITQGTSANVESRELAAAAKEDPLYAAIWKMHQKTAKTNPDTRYYLAHPASGALLLEQQKLVGGSVSIYTF</sequence>
<comment type="caution">
    <text evidence="1">The sequence shown here is derived from an EMBL/GenBank/DDBJ whole genome shotgun (WGS) entry which is preliminary data.</text>
</comment>
<protein>
    <submittedName>
        <fullName evidence="1">Uncharacterized protein</fullName>
    </submittedName>
</protein>
<dbReference type="Proteomes" id="UP000632273">
    <property type="component" value="Unassembled WGS sequence"/>
</dbReference>
<evidence type="ECO:0000313" key="2">
    <source>
        <dbReference type="Proteomes" id="UP000632273"/>
    </source>
</evidence>
<reference evidence="2" key="1">
    <citation type="journal article" date="2019" name="Int. J. Syst. Evol. Microbiol.">
        <title>The Global Catalogue of Microorganisms (GCM) 10K type strain sequencing project: providing services to taxonomists for standard genome sequencing and annotation.</title>
        <authorList>
            <consortium name="The Broad Institute Genomics Platform"/>
            <consortium name="The Broad Institute Genome Sequencing Center for Infectious Disease"/>
            <person name="Wu L."/>
            <person name="Ma J."/>
        </authorList>
    </citation>
    <scope>NUCLEOTIDE SEQUENCE [LARGE SCALE GENOMIC DNA]</scope>
    <source>
        <strain evidence="2">CGMCC 1.15197</strain>
    </source>
</reference>
<accession>A0ABQ1UQ06</accession>
<dbReference type="EMBL" id="BMHT01000007">
    <property type="protein sequence ID" value="GGF22047.1"/>
    <property type="molecule type" value="Genomic_DNA"/>
</dbReference>
<evidence type="ECO:0000313" key="1">
    <source>
        <dbReference type="EMBL" id="GGF22047.1"/>
    </source>
</evidence>
<name>A0ABQ1UQ06_9BACT</name>
<organism evidence="1 2">
    <name type="scientific">Hymenobacter cavernae</name>
    <dbReference type="NCBI Taxonomy" id="2044852"/>
    <lineage>
        <taxon>Bacteria</taxon>
        <taxon>Pseudomonadati</taxon>
        <taxon>Bacteroidota</taxon>
        <taxon>Cytophagia</taxon>
        <taxon>Cytophagales</taxon>
        <taxon>Hymenobacteraceae</taxon>
        <taxon>Hymenobacter</taxon>
    </lineage>
</organism>